<proteinExistence type="predicted"/>
<feature type="transmembrane region" description="Helical" evidence="1">
    <location>
        <begin position="208"/>
        <end position="229"/>
    </location>
</feature>
<dbReference type="PANTHER" id="PTHR32309">
    <property type="entry name" value="TYROSINE-PROTEIN KINASE"/>
    <property type="match status" value="1"/>
</dbReference>
<reference evidence="3" key="1">
    <citation type="journal article" date="2019" name="Int. J. Syst. Evol. Microbiol.">
        <title>The Global Catalogue of Microorganisms (GCM) 10K type strain sequencing project: providing services to taxonomists for standard genome sequencing and annotation.</title>
        <authorList>
            <consortium name="The Broad Institute Genomics Platform"/>
            <consortium name="The Broad Institute Genome Sequencing Center for Infectious Disease"/>
            <person name="Wu L."/>
            <person name="Ma J."/>
        </authorList>
    </citation>
    <scope>NUCLEOTIDE SEQUENCE [LARGE SCALE GENOMIC DNA]</scope>
    <source>
        <strain evidence="3">JCM 14046</strain>
    </source>
</reference>
<comment type="caution">
    <text evidence="2">The sequence shown here is derived from an EMBL/GenBank/DDBJ whole genome shotgun (WGS) entry which is preliminary data.</text>
</comment>
<protein>
    <recommendedName>
        <fullName evidence="4">Polysaccharide chain length determinant N-terminal domain-containing protein</fullName>
    </recommendedName>
</protein>
<evidence type="ECO:0000313" key="2">
    <source>
        <dbReference type="EMBL" id="GAA1917110.1"/>
    </source>
</evidence>
<accession>A0ABP5ALC5</accession>
<keyword evidence="1" id="KW-1133">Transmembrane helix</keyword>
<sequence>MSAMAPGHPEPLRPVTGILPAARDRWVLLLVCTLLGVGLGLAAIPLVPTTSTATASVQLGPGLVPVGEVAPSAANADDNAALATTRPVLQTVAEDLGTTVDDVQESLTVSVQDGTSFLDFRYSSGNSADAERGADAAAAAFIEAAQTEAVTRWGLQKQKIYQLIETAPATQLAPLRQQSQNLNRTVVDPGRVVQPASGTAEDSSLPVAALPVAGGLAGLLLAIVAAYLLEARSPRLRRRGQVSVPGVRDLGALEGGASVGIAGVAAMLGVGRRLGGTDDDAPQVRLGVDVMARGRDDIVGVVRRQLAEAAPDLDVRVVPVDLETVEGLEEAASCDGIVLVGVEGTTRVEEIDQTVSRLDFVDVPCFGIATAGGRRWAESA</sequence>
<keyword evidence="1" id="KW-0472">Membrane</keyword>
<keyword evidence="1" id="KW-0812">Transmembrane</keyword>
<gene>
    <name evidence="2" type="ORF">GCM10009737_18230</name>
</gene>
<dbReference type="Proteomes" id="UP001501612">
    <property type="component" value="Unassembled WGS sequence"/>
</dbReference>
<organism evidence="2 3">
    <name type="scientific">Nocardioides lentus</name>
    <dbReference type="NCBI Taxonomy" id="338077"/>
    <lineage>
        <taxon>Bacteria</taxon>
        <taxon>Bacillati</taxon>
        <taxon>Actinomycetota</taxon>
        <taxon>Actinomycetes</taxon>
        <taxon>Propionibacteriales</taxon>
        <taxon>Nocardioidaceae</taxon>
        <taxon>Nocardioides</taxon>
    </lineage>
</organism>
<keyword evidence="3" id="KW-1185">Reference proteome</keyword>
<dbReference type="EMBL" id="BAAAMY010000004">
    <property type="protein sequence ID" value="GAA1917110.1"/>
    <property type="molecule type" value="Genomic_DNA"/>
</dbReference>
<dbReference type="PANTHER" id="PTHR32309:SF13">
    <property type="entry name" value="FERRIC ENTEROBACTIN TRANSPORT PROTEIN FEPE"/>
    <property type="match status" value="1"/>
</dbReference>
<name>A0ABP5ALC5_9ACTN</name>
<evidence type="ECO:0008006" key="4">
    <source>
        <dbReference type="Google" id="ProtNLM"/>
    </source>
</evidence>
<dbReference type="InterPro" id="IPR050445">
    <property type="entry name" value="Bact_polysacc_biosynth/exp"/>
</dbReference>
<evidence type="ECO:0000313" key="3">
    <source>
        <dbReference type="Proteomes" id="UP001501612"/>
    </source>
</evidence>
<evidence type="ECO:0000256" key="1">
    <source>
        <dbReference type="SAM" id="Phobius"/>
    </source>
</evidence>
<feature type="transmembrane region" description="Helical" evidence="1">
    <location>
        <begin position="26"/>
        <end position="47"/>
    </location>
</feature>
<dbReference type="RefSeq" id="WP_344006344.1">
    <property type="nucleotide sequence ID" value="NZ_BAAAMY010000004.1"/>
</dbReference>